<dbReference type="RefSeq" id="WP_141297166.1">
    <property type="nucleotide sequence ID" value="NZ_BJMN01000020.1"/>
</dbReference>
<reference evidence="2 3" key="1">
    <citation type="submission" date="2019-06" db="EMBL/GenBank/DDBJ databases">
        <title>Whole genome shotgun sequence of Streptomyces gardneri NBRC 12865.</title>
        <authorList>
            <person name="Hosoyama A."/>
            <person name="Uohara A."/>
            <person name="Ohji S."/>
            <person name="Ichikawa N."/>
        </authorList>
    </citation>
    <scope>NUCLEOTIDE SEQUENCE [LARGE SCALE GENOMIC DNA]</scope>
    <source>
        <strain evidence="2 3">NBRC 12865</strain>
    </source>
</reference>
<proteinExistence type="predicted"/>
<dbReference type="Proteomes" id="UP000315226">
    <property type="component" value="Unassembled WGS sequence"/>
</dbReference>
<dbReference type="PROSITE" id="PS51257">
    <property type="entry name" value="PROKAR_LIPOPROTEIN"/>
    <property type="match status" value="1"/>
</dbReference>
<protein>
    <recommendedName>
        <fullName evidence="4">Lipoprotein</fullName>
    </recommendedName>
</protein>
<dbReference type="EMBL" id="BJMN01000020">
    <property type="protein sequence ID" value="GEB57632.1"/>
    <property type="molecule type" value="Genomic_DNA"/>
</dbReference>
<evidence type="ECO:0000256" key="1">
    <source>
        <dbReference type="SAM" id="SignalP"/>
    </source>
</evidence>
<dbReference type="AlphaFoldDB" id="A0A4Y3RIX0"/>
<dbReference type="OrthoDB" id="4330292at2"/>
<comment type="caution">
    <text evidence="2">The sequence shown here is derived from an EMBL/GenBank/DDBJ whole genome shotgun (WGS) entry which is preliminary data.</text>
</comment>
<evidence type="ECO:0008006" key="4">
    <source>
        <dbReference type="Google" id="ProtNLM"/>
    </source>
</evidence>
<gene>
    <name evidence="2" type="ORF">SGA01_32370</name>
</gene>
<evidence type="ECO:0000313" key="2">
    <source>
        <dbReference type="EMBL" id="GEB57632.1"/>
    </source>
</evidence>
<organism evidence="2 3">
    <name type="scientific">Streptomyces gardneri</name>
    <dbReference type="NCBI Taxonomy" id="66892"/>
    <lineage>
        <taxon>Bacteria</taxon>
        <taxon>Bacillati</taxon>
        <taxon>Actinomycetota</taxon>
        <taxon>Actinomycetes</taxon>
        <taxon>Kitasatosporales</taxon>
        <taxon>Streptomycetaceae</taxon>
        <taxon>Streptomyces</taxon>
    </lineage>
</organism>
<keyword evidence="1" id="KW-0732">Signal</keyword>
<feature type="chain" id="PRO_5038838821" description="Lipoprotein" evidence="1">
    <location>
        <begin position="27"/>
        <end position="228"/>
    </location>
</feature>
<evidence type="ECO:0000313" key="3">
    <source>
        <dbReference type="Proteomes" id="UP000315226"/>
    </source>
</evidence>
<name>A0A4Y3RIX0_9ACTN</name>
<sequence>MRISEIRGIRGTFLSACAVAVVLAGAAACTSDGDGPPAKAKATPTAAACKNGTYAWFNVDERDVLTGIAEKQKITAKGGGELTNKLRPLHAPRVAVTFEKGSRVGDAKDVLRSLGIHVGEIEQVDAADGSTHEFTNVRRPAPDINDGSTRMLGPGTYVEYALVRQVTADFQYTCGTGGPVTGRATSWTIDGGGIVECFTPIKPAAKKGDPSLAAARLSCGPDAPASKA</sequence>
<accession>A0A4Y3RIX0</accession>
<feature type="signal peptide" evidence="1">
    <location>
        <begin position="1"/>
        <end position="26"/>
    </location>
</feature>
<keyword evidence="3" id="KW-1185">Reference proteome</keyword>